<feature type="chain" id="PRO_5044818009" description="Interleukin-12 subunit alpha" evidence="1">
    <location>
        <begin position="25"/>
        <end position="170"/>
    </location>
</feature>
<evidence type="ECO:0008006" key="4">
    <source>
        <dbReference type="Google" id="ProtNLM"/>
    </source>
</evidence>
<proteinExistence type="predicted"/>
<gene>
    <name evidence="2" type="ORF">ACEWY4_008087</name>
</gene>
<organism evidence="2 3">
    <name type="scientific">Coilia grayii</name>
    <name type="common">Gray's grenadier anchovy</name>
    <dbReference type="NCBI Taxonomy" id="363190"/>
    <lineage>
        <taxon>Eukaryota</taxon>
        <taxon>Metazoa</taxon>
        <taxon>Chordata</taxon>
        <taxon>Craniata</taxon>
        <taxon>Vertebrata</taxon>
        <taxon>Euteleostomi</taxon>
        <taxon>Actinopterygii</taxon>
        <taxon>Neopterygii</taxon>
        <taxon>Teleostei</taxon>
        <taxon>Clupei</taxon>
        <taxon>Clupeiformes</taxon>
        <taxon>Clupeoidei</taxon>
        <taxon>Engraulidae</taxon>
        <taxon>Coilinae</taxon>
        <taxon>Coilia</taxon>
    </lineage>
</organism>
<name>A0ABD1K9U8_9TELE</name>
<reference evidence="2 3" key="1">
    <citation type="submission" date="2024-09" db="EMBL/GenBank/DDBJ databases">
        <title>A chromosome-level genome assembly of Gray's grenadier anchovy, Coilia grayii.</title>
        <authorList>
            <person name="Fu Z."/>
        </authorList>
    </citation>
    <scope>NUCLEOTIDE SEQUENCE [LARGE SCALE GENOMIC DNA]</scope>
    <source>
        <strain evidence="2">G4</strain>
        <tissue evidence="2">Muscle</tissue>
    </source>
</reference>
<evidence type="ECO:0000313" key="2">
    <source>
        <dbReference type="EMBL" id="KAL2095939.1"/>
    </source>
</evidence>
<dbReference type="EMBL" id="JBHFQA010000007">
    <property type="protein sequence ID" value="KAL2095939.1"/>
    <property type="molecule type" value="Genomic_DNA"/>
</dbReference>
<keyword evidence="3" id="KW-1185">Reference proteome</keyword>
<dbReference type="InterPro" id="IPR009079">
    <property type="entry name" value="4_helix_cytokine-like_core"/>
</dbReference>
<keyword evidence="1" id="KW-0732">Signal</keyword>
<evidence type="ECO:0000256" key="1">
    <source>
        <dbReference type="SAM" id="SignalP"/>
    </source>
</evidence>
<comment type="caution">
    <text evidence="2">The sequence shown here is derived from an EMBL/GenBank/DDBJ whole genome shotgun (WGS) entry which is preliminary data.</text>
</comment>
<dbReference type="SUPFAM" id="SSF47266">
    <property type="entry name" value="4-helical cytokines"/>
    <property type="match status" value="1"/>
</dbReference>
<sequence>MPSNILLCAVSLMLAVLLWRGAQGKALPLTHSRDFDGQICSQHAKVVLSNIRELMNNKELFFGFNCSETAARASNRTATVSACAPTVSNDCLVSIRADMEYYKTVLKAYPLKHPALSEMVKATSYMLERCASGNPFDDRLCLCEVVQDFKLRAVTINRALGYIASGEHRD</sequence>
<dbReference type="AlphaFoldDB" id="A0ABD1K9U8"/>
<protein>
    <recommendedName>
        <fullName evidence="4">Interleukin-12 subunit alpha</fullName>
    </recommendedName>
</protein>
<evidence type="ECO:0000313" key="3">
    <source>
        <dbReference type="Proteomes" id="UP001591681"/>
    </source>
</evidence>
<feature type="signal peptide" evidence="1">
    <location>
        <begin position="1"/>
        <end position="24"/>
    </location>
</feature>
<dbReference type="Proteomes" id="UP001591681">
    <property type="component" value="Unassembled WGS sequence"/>
</dbReference>
<dbReference type="Gene3D" id="1.20.1250.10">
    <property type="match status" value="1"/>
</dbReference>
<accession>A0ABD1K9U8</accession>